<proteinExistence type="predicted"/>
<accession>A0A426YHG8</accession>
<protein>
    <submittedName>
        <fullName evidence="2">Uncharacterized protein</fullName>
    </submittedName>
</protein>
<gene>
    <name evidence="2" type="ORF">B296_00040032</name>
</gene>
<name>A0A426YHG8_ENSVE</name>
<evidence type="ECO:0000256" key="1">
    <source>
        <dbReference type="SAM" id="MobiDB-lite"/>
    </source>
</evidence>
<reference evidence="2 3" key="1">
    <citation type="journal article" date="2014" name="Agronomy (Basel)">
        <title>A Draft Genome Sequence for Ensete ventricosum, the Drought-Tolerant Tree Against Hunger.</title>
        <authorList>
            <person name="Harrison J."/>
            <person name="Moore K.A."/>
            <person name="Paszkiewicz K."/>
            <person name="Jones T."/>
            <person name="Grant M."/>
            <person name="Ambacheew D."/>
            <person name="Muzemil S."/>
            <person name="Studholme D.J."/>
        </authorList>
    </citation>
    <scope>NUCLEOTIDE SEQUENCE [LARGE SCALE GENOMIC DNA]</scope>
</reference>
<feature type="region of interest" description="Disordered" evidence="1">
    <location>
        <begin position="52"/>
        <end position="78"/>
    </location>
</feature>
<organism evidence="2 3">
    <name type="scientific">Ensete ventricosum</name>
    <name type="common">Abyssinian banana</name>
    <name type="synonym">Musa ensete</name>
    <dbReference type="NCBI Taxonomy" id="4639"/>
    <lineage>
        <taxon>Eukaryota</taxon>
        <taxon>Viridiplantae</taxon>
        <taxon>Streptophyta</taxon>
        <taxon>Embryophyta</taxon>
        <taxon>Tracheophyta</taxon>
        <taxon>Spermatophyta</taxon>
        <taxon>Magnoliopsida</taxon>
        <taxon>Liliopsida</taxon>
        <taxon>Zingiberales</taxon>
        <taxon>Musaceae</taxon>
        <taxon>Ensete</taxon>
    </lineage>
</organism>
<dbReference type="EMBL" id="AMZH03012352">
    <property type="protein sequence ID" value="RRT51199.1"/>
    <property type="molecule type" value="Genomic_DNA"/>
</dbReference>
<dbReference type="AlphaFoldDB" id="A0A426YHG8"/>
<dbReference type="Proteomes" id="UP000287651">
    <property type="component" value="Unassembled WGS sequence"/>
</dbReference>
<comment type="caution">
    <text evidence="2">The sequence shown here is derived from an EMBL/GenBank/DDBJ whole genome shotgun (WGS) entry which is preliminary data.</text>
</comment>
<feature type="compositionally biased region" description="Basic and acidic residues" evidence="1">
    <location>
        <begin position="65"/>
        <end position="74"/>
    </location>
</feature>
<evidence type="ECO:0000313" key="2">
    <source>
        <dbReference type="EMBL" id="RRT51199.1"/>
    </source>
</evidence>
<evidence type="ECO:0000313" key="3">
    <source>
        <dbReference type="Proteomes" id="UP000287651"/>
    </source>
</evidence>
<sequence>MPALTRRLLPTARGYCSLVRCRTYPATPLVVSCLGSGRGLVWHVGSVASPIDIGDSLSATGPSEDTPRSGRAEDAGSTWLSRDVAEMQTLYCSPCWT</sequence>
<dbReference type="PROSITE" id="PS51257">
    <property type="entry name" value="PROKAR_LIPOPROTEIN"/>
    <property type="match status" value="1"/>
</dbReference>